<dbReference type="STRING" id="228410.NE1867"/>
<proteinExistence type="predicted"/>
<gene>
    <name evidence="1" type="ordered locus">NE1867</name>
</gene>
<keyword evidence="2" id="KW-1185">Reference proteome</keyword>
<dbReference type="RefSeq" id="WP_011112405.1">
    <property type="nucleotide sequence ID" value="NC_004757.1"/>
</dbReference>
<dbReference type="OrthoDB" id="8547036at2"/>
<evidence type="ECO:0000313" key="2">
    <source>
        <dbReference type="Proteomes" id="UP000001416"/>
    </source>
</evidence>
<dbReference type="AlphaFoldDB" id="Q82TL9"/>
<dbReference type="eggNOG" id="ENOG50315Y4">
    <property type="taxonomic scope" value="Bacteria"/>
</dbReference>
<protein>
    <recommendedName>
        <fullName evidence="3">Organiser of macrodomain of Terminus of chromosome</fullName>
    </recommendedName>
</protein>
<dbReference type="HOGENOM" id="CLU_1862369_0_0_4"/>
<evidence type="ECO:0000313" key="1">
    <source>
        <dbReference type="EMBL" id="CAD85778.1"/>
    </source>
</evidence>
<reference evidence="1 2" key="1">
    <citation type="journal article" date="2003" name="J. Bacteriol.">
        <title>Complete genome sequence of the ammonia-oxidizing bacterium and obligate chemolithoautotroph Nitrosomonas europaea.</title>
        <authorList>
            <person name="Chain P."/>
            <person name="Lamerdin J."/>
            <person name="Larimer F."/>
            <person name="Regala W."/>
            <person name="Land M."/>
            <person name="Hauser L."/>
            <person name="Hooper A."/>
            <person name="Klotz M."/>
            <person name="Norton J."/>
            <person name="Sayavedra-Soto L."/>
            <person name="Arciero D."/>
            <person name="Hommes N."/>
            <person name="Whittaker M."/>
            <person name="Arp D."/>
        </authorList>
    </citation>
    <scope>NUCLEOTIDE SEQUENCE [LARGE SCALE GENOMIC DNA]</scope>
    <source>
        <strain evidence="2">ATCC 19718 / CIP 103999 / KCTC 2705 / NBRC 14298</strain>
    </source>
</reference>
<dbReference type="EMBL" id="AL954747">
    <property type="protein sequence ID" value="CAD85778.1"/>
    <property type="molecule type" value="Genomic_DNA"/>
</dbReference>
<sequence>MTNHTYVIRQQDRNAAISFIDNQLNQNHAWLNETESQRAIAGQEYLQARTDPASFNAWCQKWLNESQWAEIKQAICIAKDRQETRLRYAAEPHKTISVTHRAWKILSEIALQEQLTLSEVIVNRLSGNDATACPPAKSRYNLTS</sequence>
<evidence type="ECO:0008006" key="3">
    <source>
        <dbReference type="Google" id="ProtNLM"/>
    </source>
</evidence>
<organism evidence="1 2">
    <name type="scientific">Nitrosomonas europaea (strain ATCC 19718 / CIP 103999 / KCTC 2705 / NBRC 14298)</name>
    <dbReference type="NCBI Taxonomy" id="228410"/>
    <lineage>
        <taxon>Bacteria</taxon>
        <taxon>Pseudomonadati</taxon>
        <taxon>Pseudomonadota</taxon>
        <taxon>Betaproteobacteria</taxon>
        <taxon>Nitrosomonadales</taxon>
        <taxon>Nitrosomonadaceae</taxon>
        <taxon>Nitrosomonas</taxon>
    </lineage>
</organism>
<name>Q82TL9_NITEU</name>
<accession>Q82TL9</accession>
<dbReference type="Proteomes" id="UP000001416">
    <property type="component" value="Chromosome"/>
</dbReference>
<dbReference type="KEGG" id="neu:NE1867"/>
<dbReference type="GeneID" id="87105025"/>